<accession>A0A1H1T0I0</accession>
<dbReference type="AlphaFoldDB" id="A0A1H1T0I0"/>
<dbReference type="PANTHER" id="PTHR35868:SF3">
    <property type="entry name" value="DUF2804 DOMAIN-CONTAINING PROTEIN"/>
    <property type="match status" value="1"/>
</dbReference>
<dbReference type="eggNOG" id="COG3250">
    <property type="taxonomic scope" value="Bacteria"/>
</dbReference>
<reference evidence="1 2" key="1">
    <citation type="submission" date="2016-10" db="EMBL/GenBank/DDBJ databases">
        <authorList>
            <person name="de Groot N.N."/>
        </authorList>
    </citation>
    <scope>NUCLEOTIDE SEQUENCE [LARGE SCALE GENOMIC DNA]</scope>
    <source>
        <strain evidence="1 2">DSM 22126</strain>
    </source>
</reference>
<dbReference type="Proteomes" id="UP000185663">
    <property type="component" value="Chromosome I"/>
</dbReference>
<dbReference type="OrthoDB" id="9762066at2"/>
<dbReference type="InterPro" id="IPR021243">
    <property type="entry name" value="DUF2804"/>
</dbReference>
<evidence type="ECO:0008006" key="3">
    <source>
        <dbReference type="Google" id="ProtNLM"/>
    </source>
</evidence>
<dbReference type="EMBL" id="LT629776">
    <property type="protein sequence ID" value="SDS53603.1"/>
    <property type="molecule type" value="Genomic_DNA"/>
</dbReference>
<dbReference type="Pfam" id="PF10974">
    <property type="entry name" value="DUF2804"/>
    <property type="match status" value="1"/>
</dbReference>
<name>A0A1H1T0I0_9CELL</name>
<evidence type="ECO:0000313" key="2">
    <source>
        <dbReference type="Proteomes" id="UP000185663"/>
    </source>
</evidence>
<dbReference type="STRING" id="545619.SAMN04489860_1767"/>
<evidence type="ECO:0000313" key="1">
    <source>
        <dbReference type="EMBL" id="SDS53603.1"/>
    </source>
</evidence>
<organism evidence="1 2">
    <name type="scientific">Paraoerskovia marina</name>
    <dbReference type="NCBI Taxonomy" id="545619"/>
    <lineage>
        <taxon>Bacteria</taxon>
        <taxon>Bacillati</taxon>
        <taxon>Actinomycetota</taxon>
        <taxon>Actinomycetes</taxon>
        <taxon>Micrococcales</taxon>
        <taxon>Cellulomonadaceae</taxon>
        <taxon>Paraoerskovia</taxon>
    </lineage>
</organism>
<protein>
    <recommendedName>
        <fullName evidence="3">DUF2804 domain-containing protein</fullName>
    </recommendedName>
</protein>
<dbReference type="PANTHER" id="PTHR35868">
    <property type="entry name" value="DUF2804 DOMAIN-CONTAINING PROTEIN-RELATED"/>
    <property type="match status" value="1"/>
</dbReference>
<keyword evidence="2" id="KW-1185">Reference proteome</keyword>
<gene>
    <name evidence="1" type="ORF">SAMN04489860_1767</name>
</gene>
<dbReference type="RefSeq" id="WP_083372276.1">
    <property type="nucleotide sequence ID" value="NZ_LT629776.1"/>
</dbReference>
<sequence>MVERELTQTVPLTLPNGRLNHEAVGWARTASVTTEGIGGLRSWGRNKRWEYWNVVTPRFILAATVSSLDYAGVHEVWVFDRHSKTSVAASTTAILAAGTELPGSLGEGPVRARSRALAIAVDEVDGGTRIRARIEGASFDVVAARPSGHEALGVVVPWSDRRFQYTVKDVARPATGTVTVGDETQELTPGVSWAVLDHGRGRWPYDMRWNWGAGSGVCDGRRIGLQVGGRWTVGTGSTENAVFVDGRLHKIGEELAWDYDPADYLAPWRVHGAGLDATLVPEHDKVSRTNLGLLSSRTDQCFGTWSGTFETGSGERIDLAGLVGWAEDVHNRW</sequence>
<proteinExistence type="predicted"/>